<dbReference type="InterPro" id="IPR001647">
    <property type="entry name" value="HTH_TetR"/>
</dbReference>
<keyword evidence="3" id="KW-0804">Transcription</keyword>
<feature type="domain" description="HTH tetR-type" evidence="6">
    <location>
        <begin position="73"/>
        <end position="133"/>
    </location>
</feature>
<dbReference type="Proteomes" id="UP001232536">
    <property type="component" value="Unassembled WGS sequence"/>
</dbReference>
<evidence type="ECO:0000256" key="2">
    <source>
        <dbReference type="ARBA" id="ARBA00023125"/>
    </source>
</evidence>
<feature type="DNA-binding region" description="H-T-H motif" evidence="4">
    <location>
        <begin position="96"/>
        <end position="115"/>
    </location>
</feature>
<evidence type="ECO:0000256" key="1">
    <source>
        <dbReference type="ARBA" id="ARBA00023015"/>
    </source>
</evidence>
<protein>
    <submittedName>
        <fullName evidence="7">Helix-turn-helix domain-containing protein</fullName>
    </submittedName>
</protein>
<accession>A0ABT9D863</accession>
<comment type="caution">
    <text evidence="7">The sequence shown here is derived from an EMBL/GenBank/DDBJ whole genome shotgun (WGS) entry which is preliminary data.</text>
</comment>
<name>A0ABT9D863_9CELL</name>
<keyword evidence="2 4" id="KW-0238">DNA-binding</keyword>
<dbReference type="PRINTS" id="PR00455">
    <property type="entry name" value="HTHTETR"/>
</dbReference>
<proteinExistence type="predicted"/>
<keyword evidence="8" id="KW-1185">Reference proteome</keyword>
<dbReference type="PANTHER" id="PTHR30055">
    <property type="entry name" value="HTH-TYPE TRANSCRIPTIONAL REGULATOR RUTR"/>
    <property type="match status" value="1"/>
</dbReference>
<dbReference type="EMBL" id="JAUQYP010000001">
    <property type="protein sequence ID" value="MDO8107069.1"/>
    <property type="molecule type" value="Genomic_DNA"/>
</dbReference>
<dbReference type="Pfam" id="PF00440">
    <property type="entry name" value="TetR_N"/>
    <property type="match status" value="1"/>
</dbReference>
<dbReference type="Gene3D" id="1.10.357.10">
    <property type="entry name" value="Tetracycline Repressor, domain 2"/>
    <property type="match status" value="1"/>
</dbReference>
<feature type="compositionally biased region" description="Basic and acidic residues" evidence="5">
    <location>
        <begin position="63"/>
        <end position="74"/>
    </location>
</feature>
<evidence type="ECO:0000259" key="6">
    <source>
        <dbReference type="PROSITE" id="PS50977"/>
    </source>
</evidence>
<dbReference type="PROSITE" id="PS50977">
    <property type="entry name" value="HTH_TETR_2"/>
    <property type="match status" value="1"/>
</dbReference>
<evidence type="ECO:0000256" key="5">
    <source>
        <dbReference type="SAM" id="MobiDB-lite"/>
    </source>
</evidence>
<sequence length="227" mass="23527">MADDESVASAARALADATAALTKLLGQQMGAVSDDVGRAVSQGLREASRGLDQASESISGHARAGDRRRERAEETRTELLDAAARVIASRGYEGASVGDVAGAAGYTKGAVYSNFGSKEDLFRALAERELAEHRVAPRPGDAPVTAEQALLNLEILAAMNRSSSLGALLADDFARAVREATGAGPDREPTQAELDRAVAHLALTTIAPLVEVADPTTAGATHRLTTP</sequence>
<organism evidence="7 8">
    <name type="scientific">Actinotalea lenta</name>
    <dbReference type="NCBI Taxonomy" id="3064654"/>
    <lineage>
        <taxon>Bacteria</taxon>
        <taxon>Bacillati</taxon>
        <taxon>Actinomycetota</taxon>
        <taxon>Actinomycetes</taxon>
        <taxon>Micrococcales</taxon>
        <taxon>Cellulomonadaceae</taxon>
        <taxon>Actinotalea</taxon>
    </lineage>
</organism>
<evidence type="ECO:0000256" key="4">
    <source>
        <dbReference type="PROSITE-ProRule" id="PRU00335"/>
    </source>
</evidence>
<dbReference type="InterPro" id="IPR050109">
    <property type="entry name" value="HTH-type_TetR-like_transc_reg"/>
</dbReference>
<reference evidence="7 8" key="1">
    <citation type="submission" date="2023-07" db="EMBL/GenBank/DDBJ databases">
        <title>Description of novel actinomycetes strains, isolated from tidal flat sediment.</title>
        <authorList>
            <person name="Lu C."/>
        </authorList>
    </citation>
    <scope>NUCLEOTIDE SEQUENCE [LARGE SCALE GENOMIC DNA]</scope>
    <source>
        <strain evidence="7 8">SYSU T00b441</strain>
    </source>
</reference>
<evidence type="ECO:0000313" key="8">
    <source>
        <dbReference type="Proteomes" id="UP001232536"/>
    </source>
</evidence>
<dbReference type="PANTHER" id="PTHR30055:SF234">
    <property type="entry name" value="HTH-TYPE TRANSCRIPTIONAL REGULATOR BETI"/>
    <property type="match status" value="1"/>
</dbReference>
<feature type="region of interest" description="Disordered" evidence="5">
    <location>
        <begin position="47"/>
        <end position="74"/>
    </location>
</feature>
<evidence type="ECO:0000256" key="3">
    <source>
        <dbReference type="ARBA" id="ARBA00023163"/>
    </source>
</evidence>
<dbReference type="InterPro" id="IPR009057">
    <property type="entry name" value="Homeodomain-like_sf"/>
</dbReference>
<gene>
    <name evidence="7" type="ORF">Q6348_07645</name>
</gene>
<dbReference type="SUPFAM" id="SSF46689">
    <property type="entry name" value="Homeodomain-like"/>
    <property type="match status" value="1"/>
</dbReference>
<evidence type="ECO:0000313" key="7">
    <source>
        <dbReference type="EMBL" id="MDO8107069.1"/>
    </source>
</evidence>
<dbReference type="RefSeq" id="WP_304600704.1">
    <property type="nucleotide sequence ID" value="NZ_JAUQYP010000001.1"/>
</dbReference>
<keyword evidence="1" id="KW-0805">Transcription regulation</keyword>